<dbReference type="PANTHER" id="PTHR45641">
    <property type="entry name" value="TETRATRICOPEPTIDE REPEAT PROTEIN (AFU_ORTHOLOGUE AFUA_6G03870)"/>
    <property type="match status" value="1"/>
</dbReference>
<dbReference type="Gene3D" id="1.25.40.10">
    <property type="entry name" value="Tetratricopeptide repeat domain"/>
    <property type="match status" value="1"/>
</dbReference>
<evidence type="ECO:0000313" key="5">
    <source>
        <dbReference type="Proteomes" id="UP000681967"/>
    </source>
</evidence>
<name>A0A8S3FIB6_9BILA</name>
<dbReference type="EMBL" id="CAJOBH010245657">
    <property type="protein sequence ID" value="CAF5124017.1"/>
    <property type="molecule type" value="Genomic_DNA"/>
</dbReference>
<organism evidence="4 5">
    <name type="scientific">Rotaria magnacalcarata</name>
    <dbReference type="NCBI Taxonomy" id="392030"/>
    <lineage>
        <taxon>Eukaryota</taxon>
        <taxon>Metazoa</taxon>
        <taxon>Spiralia</taxon>
        <taxon>Gnathifera</taxon>
        <taxon>Rotifera</taxon>
        <taxon>Eurotatoria</taxon>
        <taxon>Bdelloidea</taxon>
        <taxon>Philodinida</taxon>
        <taxon>Philodinidae</taxon>
        <taxon>Rotaria</taxon>
    </lineage>
</organism>
<dbReference type="Proteomes" id="UP000681720">
    <property type="component" value="Unassembled WGS sequence"/>
</dbReference>
<evidence type="ECO:0000313" key="3">
    <source>
        <dbReference type="EMBL" id="CAF4506931.1"/>
    </source>
</evidence>
<dbReference type="EMBL" id="CAJOBJ010082445">
    <property type="protein sequence ID" value="CAF4506931.1"/>
    <property type="molecule type" value="Genomic_DNA"/>
</dbReference>
<comment type="caution">
    <text evidence="4">The sequence shown here is derived from an EMBL/GenBank/DDBJ whole genome shotgun (WGS) entry which is preliminary data.</text>
</comment>
<dbReference type="InterPro" id="IPR011990">
    <property type="entry name" value="TPR-like_helical_dom_sf"/>
</dbReference>
<keyword evidence="2" id="KW-0802">TPR repeat</keyword>
<dbReference type="Pfam" id="PF13424">
    <property type="entry name" value="TPR_12"/>
    <property type="match status" value="1"/>
</dbReference>
<dbReference type="Proteomes" id="UP000681967">
    <property type="component" value="Unassembled WGS sequence"/>
</dbReference>
<evidence type="ECO:0008006" key="6">
    <source>
        <dbReference type="Google" id="ProtNLM"/>
    </source>
</evidence>
<sequence length="81" mass="9483">ALYYFNRSLEIYEKSLFSQHPSIASTYKNIGITHEIKKNLIVALEFYNKAADIFHETLLMKHPDVIEIDRLIRNVSCRINA</sequence>
<reference evidence="4" key="1">
    <citation type="submission" date="2021-02" db="EMBL/GenBank/DDBJ databases">
        <authorList>
            <person name="Nowell W R."/>
        </authorList>
    </citation>
    <scope>NUCLEOTIDE SEQUENCE</scope>
</reference>
<keyword evidence="1" id="KW-0677">Repeat</keyword>
<evidence type="ECO:0000313" key="4">
    <source>
        <dbReference type="EMBL" id="CAF5124017.1"/>
    </source>
</evidence>
<evidence type="ECO:0000256" key="2">
    <source>
        <dbReference type="ARBA" id="ARBA00022803"/>
    </source>
</evidence>
<proteinExistence type="predicted"/>
<protein>
    <recommendedName>
        <fullName evidence="6">Tetratricopeptide repeat protein</fullName>
    </recommendedName>
</protein>
<dbReference type="AlphaFoldDB" id="A0A8S3FIB6"/>
<accession>A0A8S3FIB6</accession>
<feature type="non-terminal residue" evidence="4">
    <location>
        <position position="1"/>
    </location>
</feature>
<dbReference type="SUPFAM" id="SSF48452">
    <property type="entry name" value="TPR-like"/>
    <property type="match status" value="1"/>
</dbReference>
<gene>
    <name evidence="4" type="ORF">BYL167_LOCUS67488</name>
    <name evidence="3" type="ORF">GIL414_LOCUS35003</name>
</gene>
<evidence type="ECO:0000256" key="1">
    <source>
        <dbReference type="ARBA" id="ARBA00022737"/>
    </source>
</evidence>